<dbReference type="RefSeq" id="WP_194291099.1">
    <property type="nucleotide sequence ID" value="NZ_WEGI01000018.1"/>
</dbReference>
<gene>
    <name evidence="1" type="ORF">NRB56_69570</name>
</gene>
<reference evidence="1 2" key="1">
    <citation type="submission" date="2019-10" db="EMBL/GenBank/DDBJ databases">
        <title>Nocardia macrotermitis sp. nov. and Nocardia aurantia sp. nov., isolated from the gut of fungus growing-termite Macrotermes natalensis.</title>
        <authorList>
            <person name="Benndorf R."/>
            <person name="Schwitalla J."/>
            <person name="Martin K."/>
            <person name="De Beer W."/>
            <person name="Kaster A.-K."/>
            <person name="Vollmers J."/>
            <person name="Poulsen M."/>
            <person name="Beemelmanns C."/>
        </authorList>
    </citation>
    <scope>NUCLEOTIDE SEQUENCE [LARGE SCALE GENOMIC DNA]</scope>
    <source>
        <strain evidence="1 2">RB56</strain>
    </source>
</reference>
<accession>A0A7K0E0K6</accession>
<name>A0A7K0E0K6_9NOCA</name>
<evidence type="ECO:0000313" key="1">
    <source>
        <dbReference type="EMBL" id="MQY31348.1"/>
    </source>
</evidence>
<evidence type="ECO:0000313" key="2">
    <source>
        <dbReference type="Proteomes" id="UP000431401"/>
    </source>
</evidence>
<protein>
    <submittedName>
        <fullName evidence="1">Uncharacterized protein</fullName>
    </submittedName>
</protein>
<proteinExistence type="predicted"/>
<dbReference type="PANTHER" id="PTHR34704">
    <property type="entry name" value="ATPASE"/>
    <property type="match status" value="1"/>
</dbReference>
<dbReference type="AlphaFoldDB" id="A0A7K0E0K6"/>
<sequence length="184" mass="20876">MSKLLSPAYRREFTQGDTPAGPADFDDWIVRAVPNPARPLFREGRYLLAEEPALQDTALYHSVLAAIADGNATRGGVAGYLSRKSTDLAHPRSVLQEVGMITHEQDAFRKNRSHYRIAEPLITFYHTVMRQNWGDLERPGRAAQVRRRLQPTFRGKVLGPHFERISRDWARRHADSETFGGVPK</sequence>
<organism evidence="1 2">
    <name type="scientific">Nocardia aurantia</name>
    <dbReference type="NCBI Taxonomy" id="2585199"/>
    <lineage>
        <taxon>Bacteria</taxon>
        <taxon>Bacillati</taxon>
        <taxon>Actinomycetota</taxon>
        <taxon>Actinomycetes</taxon>
        <taxon>Mycobacteriales</taxon>
        <taxon>Nocardiaceae</taxon>
        <taxon>Nocardia</taxon>
    </lineage>
</organism>
<dbReference type="PANTHER" id="PTHR34704:SF1">
    <property type="entry name" value="ATPASE"/>
    <property type="match status" value="1"/>
</dbReference>
<comment type="caution">
    <text evidence="1">The sequence shown here is derived from an EMBL/GenBank/DDBJ whole genome shotgun (WGS) entry which is preliminary data.</text>
</comment>
<dbReference type="EMBL" id="WEGI01000018">
    <property type="protein sequence ID" value="MQY31348.1"/>
    <property type="molecule type" value="Genomic_DNA"/>
</dbReference>
<keyword evidence="2" id="KW-1185">Reference proteome</keyword>
<dbReference type="Proteomes" id="UP000431401">
    <property type="component" value="Unassembled WGS sequence"/>
</dbReference>